<evidence type="ECO:0000256" key="5">
    <source>
        <dbReference type="ARBA" id="ARBA00023033"/>
    </source>
</evidence>
<feature type="transmembrane region" description="Helical" evidence="6">
    <location>
        <begin position="110"/>
        <end position="129"/>
    </location>
</feature>
<dbReference type="AlphaFoldDB" id="A0A1E1KVM8"/>
<protein>
    <submittedName>
        <fullName evidence="7">Uncharacterized protein</fullName>
    </submittedName>
</protein>
<keyword evidence="6" id="KW-0472">Membrane</keyword>
<evidence type="ECO:0000256" key="2">
    <source>
        <dbReference type="ARBA" id="ARBA00022630"/>
    </source>
</evidence>
<dbReference type="EMBL" id="FJUX01000049">
    <property type="protein sequence ID" value="CZT01052.1"/>
    <property type="molecule type" value="Genomic_DNA"/>
</dbReference>
<name>A0A1E1KVM8_9HELO</name>
<keyword evidence="3" id="KW-0274">FAD</keyword>
<evidence type="ECO:0000313" key="8">
    <source>
        <dbReference type="Proteomes" id="UP000178912"/>
    </source>
</evidence>
<gene>
    <name evidence="7" type="ORF">RAG0_08870</name>
</gene>
<sequence>MKLLANGFERKLETTIHNIPENTEVTGEKLADYRGEAANHGITDVQLLCERLFKVTIGESSQKEPINHCEAGMRERGFWAIIKSRQACLHAHDFKSVNKDSAILARSCQVLIYLFILAVACHCLSASVYTKQLGMRVMPVAVNAENTY</sequence>
<reference evidence="8" key="1">
    <citation type="submission" date="2016-03" db="EMBL/GenBank/DDBJ databases">
        <authorList>
            <person name="Guldener U."/>
        </authorList>
    </citation>
    <scope>NUCLEOTIDE SEQUENCE [LARGE SCALE GENOMIC DNA]</scope>
    <source>
        <strain evidence="8">04CH-RAC-A.6.1</strain>
    </source>
</reference>
<comment type="cofactor">
    <cofactor evidence="1">
        <name>FAD</name>
        <dbReference type="ChEBI" id="CHEBI:57692"/>
    </cofactor>
</comment>
<evidence type="ECO:0000256" key="3">
    <source>
        <dbReference type="ARBA" id="ARBA00022827"/>
    </source>
</evidence>
<dbReference type="OrthoDB" id="47494at2759"/>
<keyword evidence="4" id="KW-0560">Oxidoreductase</keyword>
<dbReference type="GO" id="GO:0004497">
    <property type="term" value="F:monooxygenase activity"/>
    <property type="evidence" value="ECO:0007669"/>
    <property type="project" value="UniProtKB-KW"/>
</dbReference>
<keyword evidence="6" id="KW-1133">Transmembrane helix</keyword>
<accession>A0A1E1KVM8</accession>
<evidence type="ECO:0000256" key="1">
    <source>
        <dbReference type="ARBA" id="ARBA00001974"/>
    </source>
</evidence>
<keyword evidence="2" id="KW-0285">Flavoprotein</keyword>
<keyword evidence="8" id="KW-1185">Reference proteome</keyword>
<dbReference type="PANTHER" id="PTHR47178">
    <property type="entry name" value="MONOOXYGENASE, FAD-BINDING"/>
    <property type="match status" value="1"/>
</dbReference>
<evidence type="ECO:0000256" key="4">
    <source>
        <dbReference type="ARBA" id="ARBA00023002"/>
    </source>
</evidence>
<evidence type="ECO:0000256" key="6">
    <source>
        <dbReference type="SAM" id="Phobius"/>
    </source>
</evidence>
<organism evidence="7 8">
    <name type="scientific">Rhynchosporium agropyri</name>
    <dbReference type="NCBI Taxonomy" id="914238"/>
    <lineage>
        <taxon>Eukaryota</taxon>
        <taxon>Fungi</taxon>
        <taxon>Dikarya</taxon>
        <taxon>Ascomycota</taxon>
        <taxon>Pezizomycotina</taxon>
        <taxon>Leotiomycetes</taxon>
        <taxon>Helotiales</taxon>
        <taxon>Ploettnerulaceae</taxon>
        <taxon>Rhynchosporium</taxon>
    </lineage>
</organism>
<keyword evidence="6" id="KW-0812">Transmembrane</keyword>
<dbReference type="PANTHER" id="PTHR47178:SF1">
    <property type="entry name" value="FAD-BINDING DOMAIN-CONTAINING PROTEIN-RELATED"/>
    <property type="match status" value="1"/>
</dbReference>
<keyword evidence="5" id="KW-0503">Monooxygenase</keyword>
<proteinExistence type="predicted"/>
<dbReference type="Proteomes" id="UP000178912">
    <property type="component" value="Unassembled WGS sequence"/>
</dbReference>
<evidence type="ECO:0000313" key="7">
    <source>
        <dbReference type="EMBL" id="CZT01052.1"/>
    </source>
</evidence>